<evidence type="ECO:0000256" key="1">
    <source>
        <dbReference type="SAM" id="Coils"/>
    </source>
</evidence>
<sequence>MSLVRDLIKDSEEYKKQIEQLSTETIVRLAGNRQDALEQARKLLEKNYPNDLIEETIEAVADEIQMIAKMIWEERTK</sequence>
<name>A0A1F5NKY0_9BACT</name>
<dbReference type="AlphaFoldDB" id="A0A1F5NKY0"/>
<dbReference type="EMBL" id="MFDZ01000029">
    <property type="protein sequence ID" value="OGE78050.1"/>
    <property type="molecule type" value="Genomic_DNA"/>
</dbReference>
<feature type="coiled-coil region" evidence="1">
    <location>
        <begin position="4"/>
        <end position="46"/>
    </location>
</feature>
<evidence type="ECO:0000313" key="3">
    <source>
        <dbReference type="Proteomes" id="UP000176578"/>
    </source>
</evidence>
<evidence type="ECO:0000313" key="2">
    <source>
        <dbReference type="EMBL" id="OGE78050.1"/>
    </source>
</evidence>
<accession>A0A1F5NKY0</accession>
<protein>
    <submittedName>
        <fullName evidence="2">Uncharacterized protein</fullName>
    </submittedName>
</protein>
<gene>
    <name evidence="2" type="ORF">A3J19_01060</name>
</gene>
<proteinExistence type="predicted"/>
<reference evidence="2 3" key="1">
    <citation type="journal article" date="2016" name="Nat. Commun.">
        <title>Thousands of microbial genomes shed light on interconnected biogeochemical processes in an aquifer system.</title>
        <authorList>
            <person name="Anantharaman K."/>
            <person name="Brown C.T."/>
            <person name="Hug L.A."/>
            <person name="Sharon I."/>
            <person name="Castelle C.J."/>
            <person name="Probst A.J."/>
            <person name="Thomas B.C."/>
            <person name="Singh A."/>
            <person name="Wilkins M.J."/>
            <person name="Karaoz U."/>
            <person name="Brodie E.L."/>
            <person name="Williams K.H."/>
            <person name="Hubbard S.S."/>
            <person name="Banfield J.F."/>
        </authorList>
    </citation>
    <scope>NUCLEOTIDE SEQUENCE [LARGE SCALE GENOMIC DNA]</scope>
</reference>
<organism evidence="2 3">
    <name type="scientific">Candidatus Daviesbacteria bacterium RIFCSPLOWO2_02_FULL_41_8</name>
    <dbReference type="NCBI Taxonomy" id="1797798"/>
    <lineage>
        <taxon>Bacteria</taxon>
        <taxon>Candidatus Daviesiibacteriota</taxon>
    </lineage>
</organism>
<keyword evidence="1" id="KW-0175">Coiled coil</keyword>
<comment type="caution">
    <text evidence="2">The sequence shown here is derived from an EMBL/GenBank/DDBJ whole genome shotgun (WGS) entry which is preliminary data.</text>
</comment>
<dbReference type="Proteomes" id="UP000176578">
    <property type="component" value="Unassembled WGS sequence"/>
</dbReference>